<sequence length="161" mass="18050">MTIQLAQPKDLSSIMQVIDDARNNMRANGNHTQWINGYPSAAVILNDINQNIGYICVNDTKMVGYFSFLKGDNPEPTYNVIDNGKWLNNEPYGVIHRLAPNGVAKGVAKACFDYCFAQINNIRVDTNNNNLPMQNFLKKYGFVYCGVIYVADGSPRDAFQM</sequence>
<dbReference type="Pfam" id="PF13302">
    <property type="entry name" value="Acetyltransf_3"/>
    <property type="match status" value="1"/>
</dbReference>
<accession>A0ABY5NVE7</accession>
<name>A0ABY5NVE7_9FLAO</name>
<evidence type="ECO:0000313" key="2">
    <source>
        <dbReference type="EMBL" id="UUV22347.1"/>
    </source>
</evidence>
<gene>
    <name evidence="2" type="ORF">NPX36_04730</name>
</gene>
<feature type="domain" description="N-acetyltransferase" evidence="1">
    <location>
        <begin position="1"/>
        <end position="161"/>
    </location>
</feature>
<dbReference type="Proteomes" id="UP001317001">
    <property type="component" value="Chromosome"/>
</dbReference>
<organism evidence="2 3">
    <name type="scientific">Paenimyroides aestuarii</name>
    <dbReference type="NCBI Taxonomy" id="2968490"/>
    <lineage>
        <taxon>Bacteria</taxon>
        <taxon>Pseudomonadati</taxon>
        <taxon>Bacteroidota</taxon>
        <taxon>Flavobacteriia</taxon>
        <taxon>Flavobacteriales</taxon>
        <taxon>Flavobacteriaceae</taxon>
        <taxon>Paenimyroides</taxon>
    </lineage>
</organism>
<dbReference type="InterPro" id="IPR016181">
    <property type="entry name" value="Acyl_CoA_acyltransferase"/>
</dbReference>
<dbReference type="SUPFAM" id="SSF55729">
    <property type="entry name" value="Acyl-CoA N-acyltransferases (Nat)"/>
    <property type="match status" value="1"/>
</dbReference>
<protein>
    <submittedName>
        <fullName evidence="2">GNAT family N-acetyltransferase</fullName>
    </submittedName>
</protein>
<evidence type="ECO:0000313" key="3">
    <source>
        <dbReference type="Proteomes" id="UP001317001"/>
    </source>
</evidence>
<evidence type="ECO:0000259" key="1">
    <source>
        <dbReference type="PROSITE" id="PS51186"/>
    </source>
</evidence>
<keyword evidence="3" id="KW-1185">Reference proteome</keyword>
<reference evidence="2 3" key="1">
    <citation type="submission" date="2022-08" db="EMBL/GenBank/DDBJ databases">
        <title>Myroides zhujiangensis sp. nov., a novel bacterium isolated from sediment in the Pearl River Estuary.</title>
        <authorList>
            <person name="Cui L."/>
        </authorList>
    </citation>
    <scope>NUCLEOTIDE SEQUENCE [LARGE SCALE GENOMIC DNA]</scope>
    <source>
        <strain evidence="2 3">SCSIO 72103</strain>
    </source>
</reference>
<proteinExistence type="predicted"/>
<dbReference type="EMBL" id="CP102382">
    <property type="protein sequence ID" value="UUV22347.1"/>
    <property type="molecule type" value="Genomic_DNA"/>
</dbReference>
<dbReference type="InterPro" id="IPR000182">
    <property type="entry name" value="GNAT_dom"/>
</dbReference>
<dbReference type="RefSeq" id="WP_257500264.1">
    <property type="nucleotide sequence ID" value="NZ_CP102382.1"/>
</dbReference>
<dbReference type="PROSITE" id="PS51186">
    <property type="entry name" value="GNAT"/>
    <property type="match status" value="1"/>
</dbReference>
<dbReference type="Gene3D" id="3.40.630.30">
    <property type="match status" value="1"/>
</dbReference>